<feature type="chain" id="PRO_5045353142" description="Bacterial Ig-like domain-containing protein" evidence="1">
    <location>
        <begin position="34"/>
        <end position="480"/>
    </location>
</feature>
<feature type="domain" description="Bacterial Ig-like" evidence="2">
    <location>
        <begin position="300"/>
        <end position="385"/>
    </location>
</feature>
<gene>
    <name evidence="3" type="ORF">GCM10023349_32380</name>
</gene>
<evidence type="ECO:0000313" key="4">
    <source>
        <dbReference type="Proteomes" id="UP001499974"/>
    </source>
</evidence>
<comment type="caution">
    <text evidence="3">The sequence shown here is derived from an EMBL/GenBank/DDBJ whole genome shotgun (WGS) entry which is preliminary data.</text>
</comment>
<keyword evidence="4" id="KW-1185">Reference proteome</keyword>
<feature type="domain" description="Bacterial Ig-like" evidence="2">
    <location>
        <begin position="206"/>
        <end position="290"/>
    </location>
</feature>
<dbReference type="InterPro" id="IPR032109">
    <property type="entry name" value="Big_3_5"/>
</dbReference>
<dbReference type="EMBL" id="BAABKM010000002">
    <property type="protein sequence ID" value="GAA4710942.1"/>
    <property type="molecule type" value="Genomic_DNA"/>
</dbReference>
<proteinExistence type="predicted"/>
<name>A0ABP8XLU5_9ACTN</name>
<reference evidence="4" key="1">
    <citation type="journal article" date="2019" name="Int. J. Syst. Evol. Microbiol.">
        <title>The Global Catalogue of Microorganisms (GCM) 10K type strain sequencing project: providing services to taxonomists for standard genome sequencing and annotation.</title>
        <authorList>
            <consortium name="The Broad Institute Genomics Platform"/>
            <consortium name="The Broad Institute Genome Sequencing Center for Infectious Disease"/>
            <person name="Wu L."/>
            <person name="Ma J."/>
        </authorList>
    </citation>
    <scope>NUCLEOTIDE SEQUENCE [LARGE SCALE GENOMIC DNA]</scope>
    <source>
        <strain evidence="4">JCM 18531</strain>
    </source>
</reference>
<protein>
    <recommendedName>
        <fullName evidence="2">Bacterial Ig-like domain-containing protein</fullName>
    </recommendedName>
</protein>
<accession>A0ABP8XLU5</accession>
<dbReference type="Gene3D" id="2.60.40.10">
    <property type="entry name" value="Immunoglobulins"/>
    <property type="match status" value="3"/>
</dbReference>
<evidence type="ECO:0000313" key="3">
    <source>
        <dbReference type="EMBL" id="GAA4710942.1"/>
    </source>
</evidence>
<dbReference type="InterPro" id="IPR013783">
    <property type="entry name" value="Ig-like_fold"/>
</dbReference>
<sequence length="480" mass="46994">MTKRSTSVLAGLTAATVAASTTIVLALGGSAEAATPPPWQTGPDKDPNNVGVLTLHDASGATVTSGTLDDGPIADFVAGSTALRSGDTFATLFAYTPKSGAPVGSWSGLQLSGTTNFDTATLPASLDNGLPVVALTEADTTLPQYAAGFPNTSSTAGYQGVYELRLRTTSVGHSATPTYDVVDIVIDGNTWHIAGVGGEATSTSLAVAPTSPAVGDTATLSATVSPAVPGTVQFKDGATTLGAPVAVSSGAASTTTVIAKAGAHTYSAVFTPTDTDTYAGSTGDASVTVAKATSTTTATWPSSAKYGTAASAKVTVAASAGSPTGSVTIKSGSTTVGTGTLSGGVATVKLSATALKPGSHSLTATYAGNADVAGSTSTAGTLKVAKATGKLTNKLSASKIKASAKGKLTVKATATGTVPAGTVTIYDGKKKIGTAKLKAGKVVFTLPKLKKGTHKIHAVYAGSSLVSAATASTVTLKVVK</sequence>
<dbReference type="RefSeq" id="WP_345522433.1">
    <property type="nucleotide sequence ID" value="NZ_BAABKM010000002.1"/>
</dbReference>
<feature type="signal peptide" evidence="1">
    <location>
        <begin position="1"/>
        <end position="33"/>
    </location>
</feature>
<evidence type="ECO:0000256" key="1">
    <source>
        <dbReference type="SAM" id="SignalP"/>
    </source>
</evidence>
<dbReference type="Pfam" id="PF16640">
    <property type="entry name" value="Big_3_5"/>
    <property type="match status" value="3"/>
</dbReference>
<evidence type="ECO:0000259" key="2">
    <source>
        <dbReference type="Pfam" id="PF16640"/>
    </source>
</evidence>
<feature type="domain" description="Bacterial Ig-like" evidence="2">
    <location>
        <begin position="399"/>
        <end position="478"/>
    </location>
</feature>
<keyword evidence="1" id="KW-0732">Signal</keyword>
<organism evidence="3 4">
    <name type="scientific">Nocardioides conyzicola</name>
    <dbReference type="NCBI Taxonomy" id="1651781"/>
    <lineage>
        <taxon>Bacteria</taxon>
        <taxon>Bacillati</taxon>
        <taxon>Actinomycetota</taxon>
        <taxon>Actinomycetes</taxon>
        <taxon>Propionibacteriales</taxon>
        <taxon>Nocardioidaceae</taxon>
        <taxon>Nocardioides</taxon>
    </lineage>
</organism>
<dbReference type="Proteomes" id="UP001499974">
    <property type="component" value="Unassembled WGS sequence"/>
</dbReference>